<dbReference type="SUPFAM" id="SSF51735">
    <property type="entry name" value="NAD(P)-binding Rossmann-fold domains"/>
    <property type="match status" value="1"/>
</dbReference>
<dbReference type="PRINTS" id="PR00081">
    <property type="entry name" value="GDHRDH"/>
</dbReference>
<dbReference type="InterPro" id="IPR002347">
    <property type="entry name" value="SDR_fam"/>
</dbReference>
<evidence type="ECO:0000256" key="1">
    <source>
        <dbReference type="ARBA" id="ARBA00006484"/>
    </source>
</evidence>
<name>A0AAN9FIK8_CROPI</name>
<dbReference type="InterPro" id="IPR036291">
    <property type="entry name" value="NAD(P)-bd_dom_sf"/>
</dbReference>
<comment type="caution">
    <text evidence="2">The sequence shown here is derived from an EMBL/GenBank/DDBJ whole genome shotgun (WGS) entry which is preliminary data.</text>
</comment>
<comment type="similarity">
    <text evidence="1">Belongs to the short-chain dehydrogenases/reductases (SDR) family.</text>
</comment>
<dbReference type="PANTHER" id="PTHR42820:SF17">
    <property type="entry name" value="OXIDOREDUCTASE-RELATED"/>
    <property type="match status" value="1"/>
</dbReference>
<dbReference type="Gene3D" id="3.40.50.720">
    <property type="entry name" value="NAD(P)-binding Rossmann-like Domain"/>
    <property type="match status" value="1"/>
</dbReference>
<dbReference type="Pfam" id="PF13561">
    <property type="entry name" value="adh_short_C2"/>
    <property type="match status" value="1"/>
</dbReference>
<evidence type="ECO:0000313" key="2">
    <source>
        <dbReference type="EMBL" id="KAK7274140.1"/>
    </source>
</evidence>
<organism evidence="2 3">
    <name type="scientific">Crotalaria pallida</name>
    <name type="common">Smooth rattlebox</name>
    <name type="synonym">Crotalaria striata</name>
    <dbReference type="NCBI Taxonomy" id="3830"/>
    <lineage>
        <taxon>Eukaryota</taxon>
        <taxon>Viridiplantae</taxon>
        <taxon>Streptophyta</taxon>
        <taxon>Embryophyta</taxon>
        <taxon>Tracheophyta</taxon>
        <taxon>Spermatophyta</taxon>
        <taxon>Magnoliopsida</taxon>
        <taxon>eudicotyledons</taxon>
        <taxon>Gunneridae</taxon>
        <taxon>Pentapetalae</taxon>
        <taxon>rosids</taxon>
        <taxon>fabids</taxon>
        <taxon>Fabales</taxon>
        <taxon>Fabaceae</taxon>
        <taxon>Papilionoideae</taxon>
        <taxon>50 kb inversion clade</taxon>
        <taxon>genistoids sensu lato</taxon>
        <taxon>core genistoids</taxon>
        <taxon>Crotalarieae</taxon>
        <taxon>Crotalaria</taxon>
    </lineage>
</organism>
<proteinExistence type="inferred from homology"/>
<dbReference type="Proteomes" id="UP001372338">
    <property type="component" value="Unassembled WGS sequence"/>
</dbReference>
<dbReference type="PRINTS" id="PR00080">
    <property type="entry name" value="SDRFAMILY"/>
</dbReference>
<protein>
    <submittedName>
        <fullName evidence="2">Uncharacterized protein</fullName>
    </submittedName>
</protein>
<reference evidence="2 3" key="1">
    <citation type="submission" date="2024-01" db="EMBL/GenBank/DDBJ databases">
        <title>The genomes of 5 underutilized Papilionoideae crops provide insights into root nodulation and disease resistanc.</title>
        <authorList>
            <person name="Yuan L."/>
        </authorList>
    </citation>
    <scope>NUCLEOTIDE SEQUENCE [LARGE SCALE GENOMIC DNA]</scope>
    <source>
        <strain evidence="2">ZHUSHIDOU_FW_LH</strain>
        <tissue evidence="2">Leaf</tissue>
    </source>
</reference>
<dbReference type="PROSITE" id="PS00061">
    <property type="entry name" value="ADH_SHORT"/>
    <property type="match status" value="1"/>
</dbReference>
<accession>A0AAN9FIK8</accession>
<dbReference type="AlphaFoldDB" id="A0AAN9FIK8"/>
<dbReference type="PANTHER" id="PTHR42820">
    <property type="entry name" value="SHORT-CHAIN DEHYDROGENASE REDUCTASE"/>
    <property type="match status" value="1"/>
</dbReference>
<dbReference type="InterPro" id="IPR020904">
    <property type="entry name" value="Sc_DH/Rdtase_CS"/>
</dbReference>
<dbReference type="EMBL" id="JAYWIO010000003">
    <property type="protein sequence ID" value="KAK7274140.1"/>
    <property type="molecule type" value="Genomic_DNA"/>
</dbReference>
<dbReference type="FunFam" id="3.40.50.720:FF:000084">
    <property type="entry name" value="Short-chain dehydrogenase reductase"/>
    <property type="match status" value="1"/>
</dbReference>
<evidence type="ECO:0000313" key="3">
    <source>
        <dbReference type="Proteomes" id="UP001372338"/>
    </source>
</evidence>
<sequence length="265" mass="28132">MAETTSTNNILKLEGKVAIVTGGASGIGEATAHVFANQGARIVVIADIQDELGNQVVASIGTHRCTYFNCDVTNEDQVKHLVQSTVKTYGQLDIMFSNAGIPSLSEQTILELDMTHFDRLIAVNARGMAACVKHAARAMVEKRVRGSIVCTASIAASLGAPHSTDYVMSKHAILGLMRAASMQLAEHGIRVNSVSPNGLATPLTCKMLGMSKEKVQEVYVQCARLKGVVLTPKHIADAVLFLASDDSAFVTGHDLLVDGGFTLPK</sequence>
<gene>
    <name evidence="2" type="ORF">RIF29_15217</name>
</gene>
<keyword evidence="3" id="KW-1185">Reference proteome</keyword>